<organism evidence="2 3">
    <name type="scientific">Ilex paraguariensis</name>
    <name type="common">yerba mate</name>
    <dbReference type="NCBI Taxonomy" id="185542"/>
    <lineage>
        <taxon>Eukaryota</taxon>
        <taxon>Viridiplantae</taxon>
        <taxon>Streptophyta</taxon>
        <taxon>Embryophyta</taxon>
        <taxon>Tracheophyta</taxon>
        <taxon>Spermatophyta</taxon>
        <taxon>Magnoliopsida</taxon>
        <taxon>eudicotyledons</taxon>
        <taxon>Gunneridae</taxon>
        <taxon>Pentapetalae</taxon>
        <taxon>asterids</taxon>
        <taxon>campanulids</taxon>
        <taxon>Aquifoliales</taxon>
        <taxon>Aquifoliaceae</taxon>
        <taxon>Ilex</taxon>
    </lineage>
</organism>
<protein>
    <submittedName>
        <fullName evidence="2">Uncharacterized protein</fullName>
    </submittedName>
</protein>
<sequence length="181" mass="20852">MRGALKIKVSENESESTSSDESSSQSDEENFTSFIGSHTSLPRETYKDKDEEVESIPTMEVDDLEIEPSTSEDETKSVEDLQDEYNQLYEECLKQSEKLLLLSMRLKTSEDEKKKLHVDLVKSKVDICGLEEENKKSLHDKVNFLESEHQGPLESKKGLEYKLIKLDRDLHKSQELLNRLP</sequence>
<name>A0ABC8UHF6_9AQUA</name>
<feature type="compositionally biased region" description="Acidic residues" evidence="1">
    <location>
        <begin position="60"/>
        <end position="72"/>
    </location>
</feature>
<accession>A0ABC8UHF6</accession>
<reference evidence="2 3" key="1">
    <citation type="submission" date="2024-02" db="EMBL/GenBank/DDBJ databases">
        <authorList>
            <person name="Vignale AGUSTIN F."/>
            <person name="Sosa J E."/>
            <person name="Modenutti C."/>
        </authorList>
    </citation>
    <scope>NUCLEOTIDE SEQUENCE [LARGE SCALE GENOMIC DNA]</scope>
</reference>
<dbReference type="AlphaFoldDB" id="A0ABC8UHF6"/>
<evidence type="ECO:0000313" key="2">
    <source>
        <dbReference type="EMBL" id="CAK9180467.1"/>
    </source>
</evidence>
<feature type="region of interest" description="Disordered" evidence="1">
    <location>
        <begin position="1"/>
        <end position="78"/>
    </location>
</feature>
<dbReference type="EMBL" id="CAUOFW020007725">
    <property type="protein sequence ID" value="CAK9180467.1"/>
    <property type="molecule type" value="Genomic_DNA"/>
</dbReference>
<dbReference type="Proteomes" id="UP001642360">
    <property type="component" value="Unassembled WGS sequence"/>
</dbReference>
<keyword evidence="3" id="KW-1185">Reference proteome</keyword>
<proteinExistence type="predicted"/>
<comment type="caution">
    <text evidence="2">The sequence shown here is derived from an EMBL/GenBank/DDBJ whole genome shotgun (WGS) entry which is preliminary data.</text>
</comment>
<feature type="compositionally biased region" description="Low complexity" evidence="1">
    <location>
        <begin position="15"/>
        <end position="25"/>
    </location>
</feature>
<evidence type="ECO:0000313" key="3">
    <source>
        <dbReference type="Proteomes" id="UP001642360"/>
    </source>
</evidence>
<evidence type="ECO:0000256" key="1">
    <source>
        <dbReference type="SAM" id="MobiDB-lite"/>
    </source>
</evidence>
<gene>
    <name evidence="2" type="ORF">ILEXP_LOCUS50467</name>
</gene>
<feature type="compositionally biased region" description="Polar residues" evidence="1">
    <location>
        <begin position="31"/>
        <end position="42"/>
    </location>
</feature>